<dbReference type="SUPFAM" id="SSF53850">
    <property type="entry name" value="Periplasmic binding protein-like II"/>
    <property type="match status" value="1"/>
</dbReference>
<dbReference type="InterPro" id="IPR036390">
    <property type="entry name" value="WH_DNA-bd_sf"/>
</dbReference>
<dbReference type="Pfam" id="PF00126">
    <property type="entry name" value="HTH_1"/>
    <property type="match status" value="1"/>
</dbReference>
<dbReference type="InterPro" id="IPR036388">
    <property type="entry name" value="WH-like_DNA-bd_sf"/>
</dbReference>
<feature type="domain" description="HTH lysR-type" evidence="5">
    <location>
        <begin position="12"/>
        <end position="69"/>
    </location>
</feature>
<evidence type="ECO:0000313" key="7">
    <source>
        <dbReference type="Proteomes" id="UP000032545"/>
    </source>
</evidence>
<dbReference type="PANTHER" id="PTHR30579:SF7">
    <property type="entry name" value="HTH-TYPE TRANSCRIPTIONAL REGULATOR LRHA-RELATED"/>
    <property type="match status" value="1"/>
</dbReference>
<protein>
    <submittedName>
        <fullName evidence="6">Transcriptional regulator</fullName>
    </submittedName>
</protein>
<dbReference type="GO" id="GO:0003700">
    <property type="term" value="F:DNA-binding transcription factor activity"/>
    <property type="evidence" value="ECO:0007669"/>
    <property type="project" value="InterPro"/>
</dbReference>
<proteinExistence type="inferred from homology"/>
<accession>A0A0D8BJ67</accession>
<keyword evidence="3" id="KW-0238">DNA-binding</keyword>
<keyword evidence="7" id="KW-1185">Reference proteome</keyword>
<gene>
    <name evidence="6" type="ORF">FF36_02148</name>
</gene>
<name>A0A0D8BJ67_9ACTN</name>
<dbReference type="RefSeq" id="WP_082121812.1">
    <property type="nucleotide sequence ID" value="NZ_JYFN01000013.1"/>
</dbReference>
<evidence type="ECO:0000256" key="2">
    <source>
        <dbReference type="ARBA" id="ARBA00023015"/>
    </source>
</evidence>
<dbReference type="PRINTS" id="PR00039">
    <property type="entry name" value="HTHLYSR"/>
</dbReference>
<evidence type="ECO:0000256" key="1">
    <source>
        <dbReference type="ARBA" id="ARBA00009437"/>
    </source>
</evidence>
<comment type="similarity">
    <text evidence="1">Belongs to the LysR transcriptional regulatory family.</text>
</comment>
<dbReference type="EMBL" id="JYFN01000013">
    <property type="protein sequence ID" value="KJE23442.1"/>
    <property type="molecule type" value="Genomic_DNA"/>
</dbReference>
<dbReference type="InterPro" id="IPR005119">
    <property type="entry name" value="LysR_subst-bd"/>
</dbReference>
<keyword evidence="2" id="KW-0805">Transcription regulation</keyword>
<dbReference type="GO" id="GO:0003677">
    <property type="term" value="F:DNA binding"/>
    <property type="evidence" value="ECO:0007669"/>
    <property type="project" value="UniProtKB-KW"/>
</dbReference>
<dbReference type="PANTHER" id="PTHR30579">
    <property type="entry name" value="TRANSCRIPTIONAL REGULATOR"/>
    <property type="match status" value="1"/>
</dbReference>
<reference evidence="6 7" key="2">
    <citation type="journal article" date="2016" name="Genome Announc.">
        <title>Permanent Draft Genome Sequences for Two Variants of Frankia sp. Strain CpI1, the First Frankia Strain Isolated from Root Nodules of Comptonia peregrina.</title>
        <authorList>
            <person name="Oshone R."/>
            <person name="Hurst S.G.IV."/>
            <person name="Abebe-Akele F."/>
            <person name="Simpson S."/>
            <person name="Morris K."/>
            <person name="Thomas W.K."/>
            <person name="Tisa L.S."/>
        </authorList>
    </citation>
    <scope>NUCLEOTIDE SEQUENCE [LARGE SCALE GENOMIC DNA]</scope>
    <source>
        <strain evidence="7">CpI1-S</strain>
    </source>
</reference>
<evidence type="ECO:0000259" key="5">
    <source>
        <dbReference type="PROSITE" id="PS50931"/>
    </source>
</evidence>
<dbReference type="PROSITE" id="PS50931">
    <property type="entry name" value="HTH_LYSR"/>
    <property type="match status" value="1"/>
</dbReference>
<dbReference type="AlphaFoldDB" id="A0A0D8BJ67"/>
<dbReference type="Gene3D" id="1.10.10.10">
    <property type="entry name" value="Winged helix-like DNA-binding domain superfamily/Winged helix DNA-binding domain"/>
    <property type="match status" value="1"/>
</dbReference>
<comment type="caution">
    <text evidence="6">The sequence shown here is derived from an EMBL/GenBank/DDBJ whole genome shotgun (WGS) entry which is preliminary data.</text>
</comment>
<sequence length="306" mass="32556">MSSTLTDMRRILDIAPLRSFVAVAECGGFQRAATSLHLSQAAVSQHVRRLESATGRVLVERQGRGSRLTPDGEHLLRQARRILAIHDETLHGFGMETEETVVIGSTEHAAAQLLPFLAAALEQSLPRYRIRFRIDRGTNLREGLEAGRIDLALLLGPATDPRATTVGDLELTWYSSPLWRRPAATQPMPVVAFDHPCALRTCALEALSSHAIPAVIGAEAIQLAGVQAAVGAGLGVALMATLGQTPEGLIARDDLPKPASLPLAVWSRHGLASIISERVAAALGGLLAEPAAAETAVESRQLARRG</sequence>
<dbReference type="Gene3D" id="3.40.190.10">
    <property type="entry name" value="Periplasmic binding protein-like II"/>
    <property type="match status" value="2"/>
</dbReference>
<dbReference type="Pfam" id="PF03466">
    <property type="entry name" value="LysR_substrate"/>
    <property type="match status" value="1"/>
</dbReference>
<evidence type="ECO:0000313" key="6">
    <source>
        <dbReference type="EMBL" id="KJE23442.1"/>
    </source>
</evidence>
<dbReference type="FunFam" id="1.10.10.10:FF:000001">
    <property type="entry name" value="LysR family transcriptional regulator"/>
    <property type="match status" value="1"/>
</dbReference>
<evidence type="ECO:0000256" key="4">
    <source>
        <dbReference type="ARBA" id="ARBA00023163"/>
    </source>
</evidence>
<evidence type="ECO:0000256" key="3">
    <source>
        <dbReference type="ARBA" id="ARBA00023125"/>
    </source>
</evidence>
<dbReference type="Proteomes" id="UP000032545">
    <property type="component" value="Unassembled WGS sequence"/>
</dbReference>
<organism evidence="6 7">
    <name type="scientific">Frankia torreyi</name>
    <dbReference type="NCBI Taxonomy" id="1856"/>
    <lineage>
        <taxon>Bacteria</taxon>
        <taxon>Bacillati</taxon>
        <taxon>Actinomycetota</taxon>
        <taxon>Actinomycetes</taxon>
        <taxon>Frankiales</taxon>
        <taxon>Frankiaceae</taxon>
        <taxon>Frankia</taxon>
    </lineage>
</organism>
<dbReference type="OrthoDB" id="9789529at2"/>
<reference evidence="7" key="1">
    <citation type="submission" date="2015-02" db="EMBL/GenBank/DDBJ databases">
        <title>Draft Genome of Frankia sp. CpI1-S.</title>
        <authorList>
            <person name="Oshone R.T."/>
            <person name="Ngom M."/>
            <person name="Ghodhbane-Gtari F."/>
            <person name="Gtari M."/>
            <person name="Morris K."/>
            <person name="Thomas K."/>
            <person name="Sen A."/>
            <person name="Tisa L.S."/>
        </authorList>
    </citation>
    <scope>NUCLEOTIDE SEQUENCE [LARGE SCALE GENOMIC DNA]</scope>
    <source>
        <strain evidence="7">CpI1-S</strain>
    </source>
</reference>
<dbReference type="SUPFAM" id="SSF46785">
    <property type="entry name" value="Winged helix' DNA-binding domain"/>
    <property type="match status" value="1"/>
</dbReference>
<dbReference type="PATRIC" id="fig|1502723.3.peg.1105"/>
<keyword evidence="4" id="KW-0804">Transcription</keyword>
<dbReference type="CDD" id="cd05466">
    <property type="entry name" value="PBP2_LTTR_substrate"/>
    <property type="match status" value="1"/>
</dbReference>
<dbReference type="InterPro" id="IPR000847">
    <property type="entry name" value="LysR_HTH_N"/>
</dbReference>
<dbReference type="InterPro" id="IPR050176">
    <property type="entry name" value="LTTR"/>
</dbReference>